<evidence type="ECO:0000259" key="1">
    <source>
        <dbReference type="Pfam" id="PF20557"/>
    </source>
</evidence>
<name>X0RSP1_9ZZZZ</name>
<dbReference type="Pfam" id="PF20557">
    <property type="entry name" value="DnaT_2"/>
    <property type="match status" value="1"/>
</dbReference>
<comment type="caution">
    <text evidence="2">The sequence shown here is derived from an EMBL/GenBank/DDBJ whole genome shotgun (WGS) entry which is preliminary data.</text>
</comment>
<reference evidence="2" key="1">
    <citation type="journal article" date="2014" name="Front. Microbiol.">
        <title>High frequency of phylogenetically diverse reductive dehalogenase-homologous genes in deep subseafloor sedimentary metagenomes.</title>
        <authorList>
            <person name="Kawai M."/>
            <person name="Futagami T."/>
            <person name="Toyoda A."/>
            <person name="Takaki Y."/>
            <person name="Nishi S."/>
            <person name="Hori S."/>
            <person name="Arai W."/>
            <person name="Tsubouchi T."/>
            <person name="Morono Y."/>
            <person name="Uchiyama I."/>
            <person name="Ito T."/>
            <person name="Fujiyama A."/>
            <person name="Inagaki F."/>
            <person name="Takami H."/>
        </authorList>
    </citation>
    <scope>NUCLEOTIDE SEQUENCE</scope>
    <source>
        <strain evidence="2">Expedition CK06-06</strain>
    </source>
</reference>
<dbReference type="AlphaFoldDB" id="X0RSP1"/>
<dbReference type="EMBL" id="BARS01002720">
    <property type="protein sequence ID" value="GAF71788.1"/>
    <property type="molecule type" value="Genomic_DNA"/>
</dbReference>
<feature type="domain" description="Putative DnaT-like" evidence="1">
    <location>
        <begin position="1"/>
        <end position="113"/>
    </location>
</feature>
<organism evidence="2">
    <name type="scientific">marine sediment metagenome</name>
    <dbReference type="NCBI Taxonomy" id="412755"/>
    <lineage>
        <taxon>unclassified sequences</taxon>
        <taxon>metagenomes</taxon>
        <taxon>ecological metagenomes</taxon>
    </lineage>
</organism>
<proteinExistence type="predicted"/>
<feature type="non-terminal residue" evidence="2">
    <location>
        <position position="1"/>
    </location>
</feature>
<protein>
    <recommendedName>
        <fullName evidence="1">Putative DnaT-like domain-containing protein</fullName>
    </recommendedName>
</protein>
<accession>X0RSP1</accession>
<dbReference type="InterPro" id="IPR046787">
    <property type="entry name" value="DnaT_2"/>
</dbReference>
<gene>
    <name evidence="2" type="ORF">S01H1_05215</name>
</gene>
<evidence type="ECO:0000313" key="2">
    <source>
        <dbReference type="EMBL" id="GAF71788.1"/>
    </source>
</evidence>
<sequence length="146" mass="14773">IVSAARMLTTAVAYSGTVTVAGQPLAWPRDGATNGCTGVAVADGTTPDEMAFAQYELAQILFDDATVAASAGTGSNIKRVKAGSAEVEFVGATIGTTADTRLPTIVNDLAGCFVDGISTTLGGSYGTESGDVGYCKDDFDKSEGYP</sequence>